<evidence type="ECO:0000313" key="6">
    <source>
        <dbReference type="Proteomes" id="UP001595075"/>
    </source>
</evidence>
<dbReference type="SMART" id="SM00513">
    <property type="entry name" value="SAP"/>
    <property type="match status" value="1"/>
</dbReference>
<protein>
    <recommendedName>
        <fullName evidence="4">SAP domain-containing protein</fullName>
    </recommendedName>
</protein>
<dbReference type="EMBL" id="JAZHXI010000025">
    <property type="protein sequence ID" value="KAL2059909.1"/>
    <property type="molecule type" value="Genomic_DNA"/>
</dbReference>
<dbReference type="Gene3D" id="3.80.10.10">
    <property type="entry name" value="Ribonuclease Inhibitor"/>
    <property type="match status" value="1"/>
</dbReference>
<name>A0ABR4BQ89_9HELO</name>
<feature type="domain" description="SAP" evidence="4">
    <location>
        <begin position="4"/>
        <end position="38"/>
    </location>
</feature>
<feature type="compositionally biased region" description="Acidic residues" evidence="3">
    <location>
        <begin position="344"/>
        <end position="354"/>
    </location>
</feature>
<dbReference type="InterPro" id="IPR036361">
    <property type="entry name" value="SAP_dom_sf"/>
</dbReference>
<dbReference type="Pfam" id="PF02037">
    <property type="entry name" value="SAP"/>
    <property type="match status" value="1"/>
</dbReference>
<dbReference type="SUPFAM" id="SSF68906">
    <property type="entry name" value="SAP domain"/>
    <property type="match status" value="1"/>
</dbReference>
<comment type="caution">
    <text evidence="5">The sequence shown here is derived from an EMBL/GenBank/DDBJ whole genome shotgun (WGS) entry which is preliminary data.</text>
</comment>
<dbReference type="InterPro" id="IPR052240">
    <property type="entry name" value="SAP_domain_ribonucleoprotein"/>
</dbReference>
<dbReference type="InterPro" id="IPR032675">
    <property type="entry name" value="LRR_dom_sf"/>
</dbReference>
<evidence type="ECO:0000256" key="3">
    <source>
        <dbReference type="SAM" id="MobiDB-lite"/>
    </source>
</evidence>
<comment type="similarity">
    <text evidence="2">Belongs to the SAP domain-containing ribonucleoprotein family.</text>
</comment>
<sequence>MVDYSTLKVVELKEELKKRGLPVYGLKKVLVERLETATEQEDDEEGVEEDEEEAESGIDETTTPRSTPPNHILNLYQAQNPKPLTLHSKSTPKPNTTHTLAPLELLAEEIFTLILSHVKTPAELANICQTSSHLCARVSPVLYSKFEYRGLRRERKRLRRFWLTVLWKPDLAASVKELDVGEWGKCPRLEDWIGVHDGEARVHDSEGSIPDIWDQSDGGSDEGDEDAHDDEPFDSQEESISTIERGGTDDDNTSDEGDDDDRIRGTGMEDVHDEAAFQKAHRKEQKKWEATKAKWAKKKEQAEFKALMAQPMPSYFKISKSDDEDEDFEPSDSGDGSDSFASGEESEFEGEEDGFLVGPEDKERYADVYEALRAESKMLGFADVDALASFHKESWDPDAEMEDEDVLCQMLPLLKNLKTMHLMPIDLEWGPFPLREMVEKSHEEGETKVLEKLEKLYICSSLHIGSKEHREYDLQLHQFAPYLRLPSLHTLALLTPSSPWDEKDDSNPDLSLSLDKSTIKSLTLDESELSTTDTFALLAACKSLTHLRWSQDISCSGGCGPPFHNLILSALEKHAPSLTDLDLDLRHRYCSSRAHLGNPDTTMESLQALYSAADAANMKVALRDSVLIGSLRGFSVLRMLAIDVTALCGHQRWIASPTAMVELLPPNLHTLHLRVMMKPASSAAAGSDNELWSAQVLDLLKRKEDFLPALKVLGVKVCFNSDRHDQRKSFSEDKAVERLWKELRDECQRVGVMFELEDEEWGTKIPWFKEKSAVRNPGRDW</sequence>
<feature type="region of interest" description="Disordered" evidence="3">
    <location>
        <begin position="317"/>
        <end position="355"/>
    </location>
</feature>
<gene>
    <name evidence="5" type="ORF">VTL71DRAFT_10064</name>
</gene>
<organism evidence="5 6">
    <name type="scientific">Oculimacula yallundae</name>
    <dbReference type="NCBI Taxonomy" id="86028"/>
    <lineage>
        <taxon>Eukaryota</taxon>
        <taxon>Fungi</taxon>
        <taxon>Dikarya</taxon>
        <taxon>Ascomycota</taxon>
        <taxon>Pezizomycotina</taxon>
        <taxon>Leotiomycetes</taxon>
        <taxon>Helotiales</taxon>
        <taxon>Ploettnerulaceae</taxon>
        <taxon>Oculimacula</taxon>
    </lineage>
</organism>
<feature type="compositionally biased region" description="Acidic residues" evidence="3">
    <location>
        <begin position="249"/>
        <end position="260"/>
    </location>
</feature>
<dbReference type="PROSITE" id="PS50800">
    <property type="entry name" value="SAP"/>
    <property type="match status" value="1"/>
</dbReference>
<feature type="compositionally biased region" description="Acidic residues" evidence="3">
    <location>
        <begin position="219"/>
        <end position="237"/>
    </location>
</feature>
<proteinExistence type="inferred from homology"/>
<dbReference type="Gene3D" id="1.10.720.30">
    <property type="entry name" value="SAP domain"/>
    <property type="match status" value="1"/>
</dbReference>
<accession>A0ABR4BQ89</accession>
<evidence type="ECO:0000313" key="5">
    <source>
        <dbReference type="EMBL" id="KAL2059909.1"/>
    </source>
</evidence>
<dbReference type="PANTHER" id="PTHR46551">
    <property type="entry name" value="SAP DOMAIN-CONTAINING RIBONUCLEOPROTEIN"/>
    <property type="match status" value="1"/>
</dbReference>
<dbReference type="Proteomes" id="UP001595075">
    <property type="component" value="Unassembled WGS sequence"/>
</dbReference>
<evidence type="ECO:0000259" key="4">
    <source>
        <dbReference type="PROSITE" id="PS50800"/>
    </source>
</evidence>
<dbReference type="PANTHER" id="PTHR46551:SF1">
    <property type="entry name" value="SAP DOMAIN-CONTAINING RIBONUCLEOPROTEIN"/>
    <property type="match status" value="1"/>
</dbReference>
<feature type="region of interest" description="Disordered" evidence="3">
    <location>
        <begin position="36"/>
        <end position="73"/>
    </location>
</feature>
<keyword evidence="6" id="KW-1185">Reference proteome</keyword>
<feature type="compositionally biased region" description="Acidic residues" evidence="3">
    <location>
        <begin position="38"/>
        <end position="58"/>
    </location>
</feature>
<feature type="compositionally biased region" description="Low complexity" evidence="3">
    <location>
        <begin position="333"/>
        <end position="343"/>
    </location>
</feature>
<keyword evidence="1" id="KW-0597">Phosphoprotein</keyword>
<dbReference type="InterPro" id="IPR003034">
    <property type="entry name" value="SAP_dom"/>
</dbReference>
<feature type="region of interest" description="Disordered" evidence="3">
    <location>
        <begin position="201"/>
        <end position="266"/>
    </location>
</feature>
<feature type="compositionally biased region" description="Acidic residues" evidence="3">
    <location>
        <begin position="322"/>
        <end position="332"/>
    </location>
</feature>
<evidence type="ECO:0000256" key="1">
    <source>
        <dbReference type="ARBA" id="ARBA00022553"/>
    </source>
</evidence>
<evidence type="ECO:0000256" key="2">
    <source>
        <dbReference type="ARBA" id="ARBA00046328"/>
    </source>
</evidence>
<reference evidence="5 6" key="1">
    <citation type="journal article" date="2024" name="Commun. Biol.">
        <title>Comparative genomic analysis of thermophilic fungi reveals convergent evolutionary adaptations and gene losses.</title>
        <authorList>
            <person name="Steindorff A.S."/>
            <person name="Aguilar-Pontes M.V."/>
            <person name="Robinson A.J."/>
            <person name="Andreopoulos B."/>
            <person name="LaButti K."/>
            <person name="Kuo A."/>
            <person name="Mondo S."/>
            <person name="Riley R."/>
            <person name="Otillar R."/>
            <person name="Haridas S."/>
            <person name="Lipzen A."/>
            <person name="Grimwood J."/>
            <person name="Schmutz J."/>
            <person name="Clum A."/>
            <person name="Reid I.D."/>
            <person name="Moisan M.C."/>
            <person name="Butler G."/>
            <person name="Nguyen T.T.M."/>
            <person name="Dewar K."/>
            <person name="Conant G."/>
            <person name="Drula E."/>
            <person name="Henrissat B."/>
            <person name="Hansel C."/>
            <person name="Singer S."/>
            <person name="Hutchinson M.I."/>
            <person name="de Vries R.P."/>
            <person name="Natvig D.O."/>
            <person name="Powell A.J."/>
            <person name="Tsang A."/>
            <person name="Grigoriev I.V."/>
        </authorList>
    </citation>
    <scope>NUCLEOTIDE SEQUENCE [LARGE SCALE GENOMIC DNA]</scope>
    <source>
        <strain evidence="5 6">CBS 494.80</strain>
    </source>
</reference>